<evidence type="ECO:0000313" key="1">
    <source>
        <dbReference type="EMBL" id="RIB20723.1"/>
    </source>
</evidence>
<name>A0A397VLF8_9GLOM</name>
<dbReference type="Proteomes" id="UP000266673">
    <property type="component" value="Unassembled WGS sequence"/>
</dbReference>
<protein>
    <submittedName>
        <fullName evidence="1">Uncharacterized protein</fullName>
    </submittedName>
</protein>
<proteinExistence type="predicted"/>
<accession>A0A397VLF8</accession>
<gene>
    <name evidence="1" type="ORF">C2G38_1963486</name>
</gene>
<reference evidence="1 2" key="1">
    <citation type="submission" date="2018-06" db="EMBL/GenBank/DDBJ databases">
        <title>Comparative genomics reveals the genomic features of Rhizophagus irregularis, R. cerebriforme, R. diaphanum and Gigaspora rosea, and their symbiotic lifestyle signature.</title>
        <authorList>
            <person name="Morin E."/>
            <person name="San Clemente H."/>
            <person name="Chen E.C.H."/>
            <person name="De La Providencia I."/>
            <person name="Hainaut M."/>
            <person name="Kuo A."/>
            <person name="Kohler A."/>
            <person name="Murat C."/>
            <person name="Tang N."/>
            <person name="Roy S."/>
            <person name="Loubradou J."/>
            <person name="Henrissat B."/>
            <person name="Grigoriev I.V."/>
            <person name="Corradi N."/>
            <person name="Roux C."/>
            <person name="Martin F.M."/>
        </authorList>
    </citation>
    <scope>NUCLEOTIDE SEQUENCE [LARGE SCALE GENOMIC DNA]</scope>
    <source>
        <strain evidence="1 2">DAOM 194757</strain>
    </source>
</reference>
<keyword evidence="2" id="KW-1185">Reference proteome</keyword>
<organism evidence="1 2">
    <name type="scientific">Gigaspora rosea</name>
    <dbReference type="NCBI Taxonomy" id="44941"/>
    <lineage>
        <taxon>Eukaryota</taxon>
        <taxon>Fungi</taxon>
        <taxon>Fungi incertae sedis</taxon>
        <taxon>Mucoromycota</taxon>
        <taxon>Glomeromycotina</taxon>
        <taxon>Glomeromycetes</taxon>
        <taxon>Diversisporales</taxon>
        <taxon>Gigasporaceae</taxon>
        <taxon>Gigaspora</taxon>
    </lineage>
</organism>
<dbReference type="STRING" id="44941.A0A397VLF8"/>
<dbReference type="AlphaFoldDB" id="A0A397VLF8"/>
<sequence>LLHIATSIYNTGPAWATWQYPIERMCGMLLPLEHSRQHPYTNLRNQITTWIHFSHLQYKVEIKQKLFDSG</sequence>
<dbReference type="OrthoDB" id="2443892at2759"/>
<evidence type="ECO:0000313" key="2">
    <source>
        <dbReference type="Proteomes" id="UP000266673"/>
    </source>
</evidence>
<dbReference type="EMBL" id="QKWP01000401">
    <property type="protein sequence ID" value="RIB20723.1"/>
    <property type="molecule type" value="Genomic_DNA"/>
</dbReference>
<feature type="non-terminal residue" evidence="1">
    <location>
        <position position="1"/>
    </location>
</feature>
<comment type="caution">
    <text evidence="1">The sequence shown here is derived from an EMBL/GenBank/DDBJ whole genome shotgun (WGS) entry which is preliminary data.</text>
</comment>